<keyword evidence="11" id="KW-1185">Reference proteome</keyword>
<sequence>MDGRLHKAAIRGNVPSLLDLLQQDEHILDEVGGGVVVMHDLTVNENPLHVAAQFGHVDFAMEILGRKPEYAHKLNSQGQSPLHLASGAGHVEVVKLLLLKDASVCFLRDKKGRTPLHIAARKGRLEVLKELVLVEPTAAWVQTEQGEPILHLCASTGQFEALKMLINLIPDDDFVKMKDDDDNSILHLLALEIQTKAIEFLLSNRRVEINSLNVNNYTPLDALVKAPRRSGYKKCKKILCGAGGKRAKELSRAPKTTHRKNTLKAHAHWLNETKSTLMVVAILIATVTYQAALNPPGGVWQDEYPPFRSPEDDQTKIDQWERENTYYIDEKRHSAGRAVMSNESPYLYRLFSFFNLIGFLASASIILLLISGFNLKRKGLMWALMFAMWISIGSMLFSYGLSLQFLGGSNEFTTLDIVMYAMSIFAAFALIGPLVMAHLVRLAIPLCKKFKKRILNFNRAAGSQHGDGDGDGDGA</sequence>
<dbReference type="STRING" id="337451.A0A443PUT1"/>
<dbReference type="OrthoDB" id="7729168at2759"/>
<feature type="repeat" description="ANK" evidence="7">
    <location>
        <begin position="77"/>
        <end position="109"/>
    </location>
</feature>
<dbReference type="InterPro" id="IPR026961">
    <property type="entry name" value="PGG_dom"/>
</dbReference>
<evidence type="ECO:0000259" key="9">
    <source>
        <dbReference type="Pfam" id="PF13962"/>
    </source>
</evidence>
<dbReference type="Gene3D" id="1.25.40.20">
    <property type="entry name" value="Ankyrin repeat-containing domain"/>
    <property type="match status" value="2"/>
</dbReference>
<comment type="subcellular location">
    <subcellularLocation>
        <location evidence="1">Membrane</location>
        <topology evidence="1">Multi-pass membrane protein</topology>
    </subcellularLocation>
</comment>
<dbReference type="InterPro" id="IPR036770">
    <property type="entry name" value="Ankyrin_rpt-contain_sf"/>
</dbReference>
<dbReference type="PROSITE" id="PS50088">
    <property type="entry name" value="ANK_REPEAT"/>
    <property type="match status" value="2"/>
</dbReference>
<gene>
    <name evidence="10" type="ORF">CKAN_02381000</name>
</gene>
<feature type="transmembrane region" description="Helical" evidence="8">
    <location>
        <begin position="346"/>
        <end position="370"/>
    </location>
</feature>
<keyword evidence="3" id="KW-0677">Repeat</keyword>
<proteinExistence type="predicted"/>
<keyword evidence="5 7" id="KW-0040">ANK repeat</keyword>
<evidence type="ECO:0000256" key="5">
    <source>
        <dbReference type="ARBA" id="ARBA00023043"/>
    </source>
</evidence>
<protein>
    <submittedName>
        <fullName evidence="10">Ankyrin repeat-containing protein NPR4-like protein</fullName>
    </submittedName>
</protein>
<dbReference type="Pfam" id="PF13962">
    <property type="entry name" value="PGG"/>
    <property type="match status" value="1"/>
</dbReference>
<evidence type="ECO:0000256" key="6">
    <source>
        <dbReference type="ARBA" id="ARBA00023136"/>
    </source>
</evidence>
<evidence type="ECO:0000313" key="10">
    <source>
        <dbReference type="EMBL" id="RWR94513.1"/>
    </source>
</evidence>
<feature type="transmembrane region" description="Helical" evidence="8">
    <location>
        <begin position="382"/>
        <end position="405"/>
    </location>
</feature>
<feature type="repeat" description="ANK" evidence="7">
    <location>
        <begin position="111"/>
        <end position="132"/>
    </location>
</feature>
<dbReference type="SUPFAM" id="SSF48403">
    <property type="entry name" value="Ankyrin repeat"/>
    <property type="match status" value="1"/>
</dbReference>
<dbReference type="Pfam" id="PF12796">
    <property type="entry name" value="Ank_2"/>
    <property type="match status" value="2"/>
</dbReference>
<organism evidence="10 11">
    <name type="scientific">Cinnamomum micranthum f. kanehirae</name>
    <dbReference type="NCBI Taxonomy" id="337451"/>
    <lineage>
        <taxon>Eukaryota</taxon>
        <taxon>Viridiplantae</taxon>
        <taxon>Streptophyta</taxon>
        <taxon>Embryophyta</taxon>
        <taxon>Tracheophyta</taxon>
        <taxon>Spermatophyta</taxon>
        <taxon>Magnoliopsida</taxon>
        <taxon>Magnoliidae</taxon>
        <taxon>Laurales</taxon>
        <taxon>Lauraceae</taxon>
        <taxon>Cinnamomum</taxon>
    </lineage>
</organism>
<dbReference type="SMART" id="SM00248">
    <property type="entry name" value="ANK"/>
    <property type="match status" value="6"/>
</dbReference>
<keyword evidence="6 8" id="KW-0472">Membrane</keyword>
<evidence type="ECO:0000256" key="8">
    <source>
        <dbReference type="SAM" id="Phobius"/>
    </source>
</evidence>
<dbReference type="InterPro" id="IPR002110">
    <property type="entry name" value="Ankyrin_rpt"/>
</dbReference>
<feature type="domain" description="PGG" evidence="9">
    <location>
        <begin position="268"/>
        <end position="402"/>
    </location>
</feature>
<dbReference type="PROSITE" id="PS50297">
    <property type="entry name" value="ANK_REP_REGION"/>
    <property type="match status" value="2"/>
</dbReference>
<accession>A0A443PUT1</accession>
<keyword evidence="4 8" id="KW-1133">Transmembrane helix</keyword>
<evidence type="ECO:0000256" key="7">
    <source>
        <dbReference type="PROSITE-ProRule" id="PRU00023"/>
    </source>
</evidence>
<keyword evidence="2 8" id="KW-0812">Transmembrane</keyword>
<evidence type="ECO:0000256" key="3">
    <source>
        <dbReference type="ARBA" id="ARBA00022737"/>
    </source>
</evidence>
<dbReference type="PANTHER" id="PTHR24186">
    <property type="entry name" value="PROTEIN PHOSPHATASE 1 REGULATORY SUBUNIT"/>
    <property type="match status" value="1"/>
</dbReference>
<evidence type="ECO:0000313" key="11">
    <source>
        <dbReference type="Proteomes" id="UP000283530"/>
    </source>
</evidence>
<dbReference type="EMBL" id="QPKB01000011">
    <property type="protein sequence ID" value="RWR94513.1"/>
    <property type="molecule type" value="Genomic_DNA"/>
</dbReference>
<reference evidence="10 11" key="1">
    <citation type="journal article" date="2019" name="Nat. Plants">
        <title>Stout camphor tree genome fills gaps in understanding of flowering plant genome evolution.</title>
        <authorList>
            <person name="Chaw S.M."/>
            <person name="Liu Y.C."/>
            <person name="Wu Y.W."/>
            <person name="Wang H.Y."/>
            <person name="Lin C.I."/>
            <person name="Wu C.S."/>
            <person name="Ke H.M."/>
            <person name="Chang L.Y."/>
            <person name="Hsu C.Y."/>
            <person name="Yang H.T."/>
            <person name="Sudianto E."/>
            <person name="Hsu M.H."/>
            <person name="Wu K.P."/>
            <person name="Wang L.N."/>
            <person name="Leebens-Mack J.H."/>
            <person name="Tsai I.J."/>
        </authorList>
    </citation>
    <scope>NUCLEOTIDE SEQUENCE [LARGE SCALE GENOMIC DNA]</scope>
    <source>
        <strain evidence="11">cv. Chaw 1501</strain>
        <tissue evidence="10">Young leaves</tissue>
    </source>
</reference>
<evidence type="ECO:0000256" key="1">
    <source>
        <dbReference type="ARBA" id="ARBA00004141"/>
    </source>
</evidence>
<comment type="caution">
    <text evidence="10">The sequence shown here is derived from an EMBL/GenBank/DDBJ whole genome shotgun (WGS) entry which is preliminary data.</text>
</comment>
<dbReference type="Proteomes" id="UP000283530">
    <property type="component" value="Unassembled WGS sequence"/>
</dbReference>
<dbReference type="AlphaFoldDB" id="A0A443PUT1"/>
<dbReference type="GO" id="GO:0005886">
    <property type="term" value="C:plasma membrane"/>
    <property type="evidence" value="ECO:0007669"/>
    <property type="project" value="TreeGrafter"/>
</dbReference>
<dbReference type="PANTHER" id="PTHR24186:SF37">
    <property type="entry name" value="PGG DOMAIN-CONTAINING PROTEIN"/>
    <property type="match status" value="1"/>
</dbReference>
<evidence type="ECO:0000256" key="2">
    <source>
        <dbReference type="ARBA" id="ARBA00022692"/>
    </source>
</evidence>
<name>A0A443PUT1_9MAGN</name>
<feature type="transmembrane region" description="Helical" evidence="8">
    <location>
        <begin position="417"/>
        <end position="444"/>
    </location>
</feature>
<evidence type="ECO:0000256" key="4">
    <source>
        <dbReference type="ARBA" id="ARBA00022989"/>
    </source>
</evidence>